<dbReference type="PANTHER" id="PTHR22835">
    <property type="entry name" value="ZINC FINGER FYVE DOMAIN CONTAINING PROTEIN"/>
    <property type="match status" value="1"/>
</dbReference>
<dbReference type="AlphaFoldDB" id="A0A0D9VI04"/>
<keyword evidence="3" id="KW-0732">Signal</keyword>
<reference evidence="4" key="3">
    <citation type="submission" date="2015-04" db="UniProtKB">
        <authorList>
            <consortium name="EnsemblPlants"/>
        </authorList>
    </citation>
    <scope>IDENTIFICATION</scope>
</reference>
<dbReference type="Gene3D" id="3.40.50.1110">
    <property type="entry name" value="SGNH hydrolase"/>
    <property type="match status" value="1"/>
</dbReference>
<comment type="similarity">
    <text evidence="1">Belongs to the 'GDSL' lipolytic enzyme family.</text>
</comment>
<dbReference type="InterPro" id="IPR036514">
    <property type="entry name" value="SGNH_hydro_sf"/>
</dbReference>
<evidence type="ECO:0000256" key="3">
    <source>
        <dbReference type="SAM" id="SignalP"/>
    </source>
</evidence>
<feature type="signal peptide" evidence="3">
    <location>
        <begin position="1"/>
        <end position="19"/>
    </location>
</feature>
<keyword evidence="5" id="KW-1185">Reference proteome</keyword>
<dbReference type="Gramene" id="LPERR02G18930.1">
    <property type="protein sequence ID" value="LPERR02G18930.1"/>
    <property type="gene ID" value="LPERR02G18930"/>
</dbReference>
<sequence>MAFVPQLVLALLLAGTCLGEPPPRPQASTATRTVDGITTIYNFGDSLSDTGNLARQGAAGLLRYTTRLPYGVTIGHATGRCSDGYLMIDFLARDLGLPLLNPYLDKSTDFTHGVNFAVAGATALNTTALAAKGITVPHTNSSLDVQIGWFKEFMSSTTNSPREIREKLKKSLVMLGEIGGNDYNYAFLQTWPIDGGYSLDNVTRMIESVAKAVDLIPDVVKTIVSAAKELLDMGATRVVIPGNFPLGCVPSYMSAVNATDPVAYDGRGCLVALNLFARLHNAWLRRAIGELRRPGVMAARAAVPPWPRVPASDQFHHRRMHVRRLICLDLS</sequence>
<dbReference type="GO" id="GO:0016788">
    <property type="term" value="F:hydrolase activity, acting on ester bonds"/>
    <property type="evidence" value="ECO:0007669"/>
    <property type="project" value="InterPro"/>
</dbReference>
<dbReference type="PANTHER" id="PTHR22835:SF612">
    <property type="entry name" value="OS02G0604000 PROTEIN"/>
    <property type="match status" value="1"/>
</dbReference>
<accession>A0A0D9VI04</accession>
<dbReference type="HOGENOM" id="CLU_015101_2_2_1"/>
<dbReference type="InterPro" id="IPR001087">
    <property type="entry name" value="GDSL"/>
</dbReference>
<proteinExistence type="inferred from homology"/>
<protein>
    <recommendedName>
        <fullName evidence="6">GDSL esterase/lipase</fullName>
    </recommendedName>
</protein>
<evidence type="ECO:0000256" key="2">
    <source>
        <dbReference type="ARBA" id="ARBA00023180"/>
    </source>
</evidence>
<evidence type="ECO:0000313" key="4">
    <source>
        <dbReference type="EnsemblPlants" id="LPERR02G18930.1"/>
    </source>
</evidence>
<dbReference type="Pfam" id="PF00657">
    <property type="entry name" value="Lipase_GDSL"/>
    <property type="match status" value="1"/>
</dbReference>
<evidence type="ECO:0000313" key="5">
    <source>
        <dbReference type="Proteomes" id="UP000032180"/>
    </source>
</evidence>
<organism evidence="4 5">
    <name type="scientific">Leersia perrieri</name>
    <dbReference type="NCBI Taxonomy" id="77586"/>
    <lineage>
        <taxon>Eukaryota</taxon>
        <taxon>Viridiplantae</taxon>
        <taxon>Streptophyta</taxon>
        <taxon>Embryophyta</taxon>
        <taxon>Tracheophyta</taxon>
        <taxon>Spermatophyta</taxon>
        <taxon>Magnoliopsida</taxon>
        <taxon>Liliopsida</taxon>
        <taxon>Poales</taxon>
        <taxon>Poaceae</taxon>
        <taxon>BOP clade</taxon>
        <taxon>Oryzoideae</taxon>
        <taxon>Oryzeae</taxon>
        <taxon>Oryzinae</taxon>
        <taxon>Leersia</taxon>
    </lineage>
</organism>
<reference evidence="4 5" key="1">
    <citation type="submission" date="2012-08" db="EMBL/GenBank/DDBJ databases">
        <title>Oryza genome evolution.</title>
        <authorList>
            <person name="Wing R.A."/>
        </authorList>
    </citation>
    <scope>NUCLEOTIDE SEQUENCE</scope>
</reference>
<reference evidence="5" key="2">
    <citation type="submission" date="2013-12" db="EMBL/GenBank/DDBJ databases">
        <authorList>
            <person name="Yu Y."/>
            <person name="Lee S."/>
            <person name="de Baynast K."/>
            <person name="Wissotski M."/>
            <person name="Liu L."/>
            <person name="Talag J."/>
            <person name="Goicoechea J."/>
            <person name="Angelova A."/>
            <person name="Jetty R."/>
            <person name="Kudrna D."/>
            <person name="Golser W."/>
            <person name="Rivera L."/>
            <person name="Zhang J."/>
            <person name="Wing R."/>
        </authorList>
    </citation>
    <scope>NUCLEOTIDE SEQUENCE</scope>
</reference>
<dbReference type="eggNOG" id="ENOG502QQUR">
    <property type="taxonomic scope" value="Eukaryota"/>
</dbReference>
<evidence type="ECO:0000256" key="1">
    <source>
        <dbReference type="ARBA" id="ARBA00008668"/>
    </source>
</evidence>
<evidence type="ECO:0008006" key="6">
    <source>
        <dbReference type="Google" id="ProtNLM"/>
    </source>
</evidence>
<keyword evidence="2" id="KW-0325">Glycoprotein</keyword>
<feature type="chain" id="PRO_5002347875" description="GDSL esterase/lipase" evidence="3">
    <location>
        <begin position="20"/>
        <end position="331"/>
    </location>
</feature>
<dbReference type="EnsemblPlants" id="LPERR02G18930.1">
    <property type="protein sequence ID" value="LPERR02G18930.1"/>
    <property type="gene ID" value="LPERR02G18930"/>
</dbReference>
<dbReference type="STRING" id="77586.A0A0D9VI04"/>
<name>A0A0D9VI04_9ORYZ</name>
<dbReference type="Proteomes" id="UP000032180">
    <property type="component" value="Chromosome 2"/>
</dbReference>